<evidence type="ECO:0008006" key="3">
    <source>
        <dbReference type="Google" id="ProtNLM"/>
    </source>
</evidence>
<name>A0A3A1Y242_9GAMM</name>
<evidence type="ECO:0000313" key="1">
    <source>
        <dbReference type="EMBL" id="RIY31625.1"/>
    </source>
</evidence>
<keyword evidence="2" id="KW-1185">Reference proteome</keyword>
<dbReference type="Proteomes" id="UP000265964">
    <property type="component" value="Unassembled WGS sequence"/>
</dbReference>
<protein>
    <recommendedName>
        <fullName evidence="3">Primosomal protein N</fullName>
    </recommendedName>
</protein>
<proteinExistence type="predicted"/>
<sequence>HLDQELAFNLIQEIMQLLRKTIHEFMVKLKRDIKFSLNLNDLGKQNRLHKYLVDFIVEDRNLRSEILQQVNQVFLSSDRYKKHRPIFYIDVDPYDLS</sequence>
<comment type="caution">
    <text evidence="1">The sequence shown here is derived from an EMBL/GenBank/DDBJ whole genome shotgun (WGS) entry which is preliminary data.</text>
</comment>
<evidence type="ECO:0000313" key="2">
    <source>
        <dbReference type="Proteomes" id="UP000265964"/>
    </source>
</evidence>
<organism evidence="1 2">
    <name type="scientific">Psittacicella gerlachiana</name>
    <dbReference type="NCBI Taxonomy" id="2028574"/>
    <lineage>
        <taxon>Bacteria</taxon>
        <taxon>Pseudomonadati</taxon>
        <taxon>Pseudomonadota</taxon>
        <taxon>Gammaproteobacteria</taxon>
        <taxon>Pasteurellales</taxon>
        <taxon>Psittacicellaceae</taxon>
        <taxon>Psittacicella</taxon>
    </lineage>
</organism>
<dbReference type="AlphaFoldDB" id="A0A3A1Y242"/>
<accession>A0A3A1Y242</accession>
<feature type="non-terminal residue" evidence="1">
    <location>
        <position position="1"/>
    </location>
</feature>
<dbReference type="RefSeq" id="WP_222985713.1">
    <property type="nucleotide sequence ID" value="NZ_NRJF01000270.1"/>
</dbReference>
<reference evidence="1 2" key="1">
    <citation type="submission" date="2017-08" db="EMBL/GenBank/DDBJ databases">
        <title>Reclassification of Bisgaard taxon 37 and 44.</title>
        <authorList>
            <person name="Christensen H."/>
        </authorList>
    </citation>
    <scope>NUCLEOTIDE SEQUENCE [LARGE SCALE GENOMIC DNA]</scope>
    <source>
        <strain evidence="1 2">EEAB3T1</strain>
    </source>
</reference>
<dbReference type="EMBL" id="NRJF01000270">
    <property type="protein sequence ID" value="RIY31625.1"/>
    <property type="molecule type" value="Genomic_DNA"/>
</dbReference>
<gene>
    <name evidence="1" type="ORF">CKF59_07530</name>
</gene>